<evidence type="ECO:0000313" key="1">
    <source>
        <dbReference type="EMBL" id="KAJ8004362.1"/>
    </source>
</evidence>
<name>A0ACC2GLB8_DALPE</name>
<organism evidence="1 2">
    <name type="scientific">Dallia pectoralis</name>
    <name type="common">Alaska blackfish</name>
    <dbReference type="NCBI Taxonomy" id="75939"/>
    <lineage>
        <taxon>Eukaryota</taxon>
        <taxon>Metazoa</taxon>
        <taxon>Chordata</taxon>
        <taxon>Craniata</taxon>
        <taxon>Vertebrata</taxon>
        <taxon>Euteleostomi</taxon>
        <taxon>Actinopterygii</taxon>
        <taxon>Neopterygii</taxon>
        <taxon>Teleostei</taxon>
        <taxon>Protacanthopterygii</taxon>
        <taxon>Esociformes</taxon>
        <taxon>Umbridae</taxon>
        <taxon>Dallia</taxon>
    </lineage>
</organism>
<dbReference type="Proteomes" id="UP001157502">
    <property type="component" value="Chromosome 12"/>
</dbReference>
<evidence type="ECO:0000313" key="2">
    <source>
        <dbReference type="Proteomes" id="UP001157502"/>
    </source>
</evidence>
<comment type="caution">
    <text evidence="1">The sequence shown here is derived from an EMBL/GenBank/DDBJ whole genome shotgun (WGS) entry which is preliminary data.</text>
</comment>
<gene>
    <name evidence="1" type="ORF">DPEC_G00158380</name>
</gene>
<reference evidence="1" key="1">
    <citation type="submission" date="2021-05" db="EMBL/GenBank/DDBJ databases">
        <authorList>
            <person name="Pan Q."/>
            <person name="Jouanno E."/>
            <person name="Zahm M."/>
            <person name="Klopp C."/>
            <person name="Cabau C."/>
            <person name="Louis A."/>
            <person name="Berthelot C."/>
            <person name="Parey E."/>
            <person name="Roest Crollius H."/>
            <person name="Montfort J."/>
            <person name="Robinson-Rechavi M."/>
            <person name="Bouchez O."/>
            <person name="Lampietro C."/>
            <person name="Lopez Roques C."/>
            <person name="Donnadieu C."/>
            <person name="Postlethwait J."/>
            <person name="Bobe J."/>
            <person name="Dillon D."/>
            <person name="Chandos A."/>
            <person name="von Hippel F."/>
            <person name="Guiguen Y."/>
        </authorList>
    </citation>
    <scope>NUCLEOTIDE SEQUENCE</scope>
    <source>
        <strain evidence="1">YG-Jan2019</strain>
    </source>
</reference>
<protein>
    <submittedName>
        <fullName evidence="1">Uncharacterized protein</fullName>
    </submittedName>
</protein>
<dbReference type="EMBL" id="CM055739">
    <property type="protein sequence ID" value="KAJ8004362.1"/>
    <property type="molecule type" value="Genomic_DNA"/>
</dbReference>
<proteinExistence type="predicted"/>
<accession>A0ACC2GLB8</accession>
<keyword evidence="2" id="KW-1185">Reference proteome</keyword>
<sequence>MGADVPAFIAACVACNQNKTSRHELLGLLQPLPRPHRPWSYVPFWFSSPASLPLTHFIPLPKLPSAKETAVIMVQHVVHIHGLPVDVASSRFWRAFCTSLEPR</sequence>